<evidence type="ECO:0000313" key="2">
    <source>
        <dbReference type="Proteomes" id="UP000664940"/>
    </source>
</evidence>
<gene>
    <name evidence="1" type="ORF">HJG60_010670</name>
</gene>
<dbReference type="AlphaFoldDB" id="A0A834ARU3"/>
<dbReference type="Proteomes" id="UP000664940">
    <property type="component" value="Unassembled WGS sequence"/>
</dbReference>
<sequence length="126" mass="14238">MKRRPVYWNIEDQIREVGMCHIIQGVNHLPTCSVPLPYLFFFFHGLTPANQISNTPLPTGFRLGSMGGTRLSKSRLPKMEQWLLLIPPFVRQIFIVHCAPGSVLGNSKYNEKNSLLSQSSVISKNV</sequence>
<comment type="caution">
    <text evidence="1">The sequence shown here is derived from an EMBL/GenBank/DDBJ whole genome shotgun (WGS) entry which is preliminary data.</text>
</comment>
<proteinExistence type="predicted"/>
<reference evidence="1 2" key="1">
    <citation type="journal article" date="2020" name="Nature">
        <title>Six reference-quality genomes reveal evolution of bat adaptations.</title>
        <authorList>
            <person name="Jebb D."/>
            <person name="Huang Z."/>
            <person name="Pippel M."/>
            <person name="Hughes G.M."/>
            <person name="Lavrichenko K."/>
            <person name="Devanna P."/>
            <person name="Winkler S."/>
            <person name="Jermiin L.S."/>
            <person name="Skirmuntt E.C."/>
            <person name="Katzourakis A."/>
            <person name="Burkitt-Gray L."/>
            <person name="Ray D.A."/>
            <person name="Sullivan K.A.M."/>
            <person name="Roscito J.G."/>
            <person name="Kirilenko B.M."/>
            <person name="Davalos L.M."/>
            <person name="Corthals A.P."/>
            <person name="Power M.L."/>
            <person name="Jones G."/>
            <person name="Ransome R.D."/>
            <person name="Dechmann D.K.N."/>
            <person name="Locatelli A.G."/>
            <person name="Puechmaille S.J."/>
            <person name="Fedrigo O."/>
            <person name="Jarvis E.D."/>
            <person name="Hiller M."/>
            <person name="Vernes S.C."/>
            <person name="Myers E.W."/>
            <person name="Teeling E.C."/>
        </authorList>
    </citation>
    <scope>NUCLEOTIDE SEQUENCE [LARGE SCALE GENOMIC DNA]</scope>
    <source>
        <strain evidence="1">Bat1K_MPI-CBG_1</strain>
    </source>
</reference>
<evidence type="ECO:0000313" key="1">
    <source>
        <dbReference type="EMBL" id="KAF6114736.1"/>
    </source>
</evidence>
<dbReference type="EMBL" id="JABVXQ010000004">
    <property type="protein sequence ID" value="KAF6114736.1"/>
    <property type="molecule type" value="Genomic_DNA"/>
</dbReference>
<accession>A0A834ARU3</accession>
<protein>
    <submittedName>
        <fullName evidence="1">Uncharacterized protein</fullName>
    </submittedName>
</protein>
<name>A0A834ARU3_9CHIR</name>
<organism evidence="1 2">
    <name type="scientific">Phyllostomus discolor</name>
    <name type="common">pale spear-nosed bat</name>
    <dbReference type="NCBI Taxonomy" id="89673"/>
    <lineage>
        <taxon>Eukaryota</taxon>
        <taxon>Metazoa</taxon>
        <taxon>Chordata</taxon>
        <taxon>Craniata</taxon>
        <taxon>Vertebrata</taxon>
        <taxon>Euteleostomi</taxon>
        <taxon>Mammalia</taxon>
        <taxon>Eutheria</taxon>
        <taxon>Laurasiatheria</taxon>
        <taxon>Chiroptera</taxon>
        <taxon>Yangochiroptera</taxon>
        <taxon>Phyllostomidae</taxon>
        <taxon>Phyllostominae</taxon>
        <taxon>Phyllostomus</taxon>
    </lineage>
</organism>